<sequence>MSDVKLLTVQTLSTPINAYGKEHTELRLREPTVADVRALKSLPYSFASEDPVPRPLLDVCARYIARLGEVPESAVDQLGMQDFHTLAWAVVSFFISQGSDPAAQSQA</sequence>
<dbReference type="InterPro" id="IPR019289">
    <property type="entry name" value="Phage_tail_E/E"/>
</dbReference>
<dbReference type="Pfam" id="PF10109">
    <property type="entry name" value="Phage_TAC_7"/>
    <property type="match status" value="1"/>
</dbReference>
<gene>
    <name evidence="1" type="ORF">D3M96_14240</name>
</gene>
<dbReference type="Proteomes" id="UP000268070">
    <property type="component" value="Chromosome"/>
</dbReference>
<dbReference type="AlphaFoldDB" id="A0A3G2HX77"/>
<reference evidence="1 2" key="1">
    <citation type="submission" date="2018-09" db="EMBL/GenBank/DDBJ databases">
        <title>Complete genome sequence of the hydrocarbonoclastic bacterium Alcaligenes aquatilis QD168, isolated from a crude-oil polluted marine sediment of Central Chile.</title>
        <authorList>
            <person name="Duran R.E."/>
            <person name="Barra B."/>
            <person name="Salva-Serra F."/>
            <person name="Mendez V."/>
            <person name="Moore E.R.B."/>
            <person name="Seeger M."/>
        </authorList>
    </citation>
    <scope>NUCLEOTIDE SEQUENCE [LARGE SCALE GENOMIC DNA]</scope>
    <source>
        <strain evidence="1 2">QD168</strain>
    </source>
</reference>
<name>A0A3G2HX77_9BURK</name>
<dbReference type="KEGG" id="aaqu:D3M96_14240"/>
<evidence type="ECO:0000313" key="1">
    <source>
        <dbReference type="EMBL" id="AYN21589.1"/>
    </source>
</evidence>
<evidence type="ECO:0000313" key="2">
    <source>
        <dbReference type="Proteomes" id="UP000268070"/>
    </source>
</evidence>
<proteinExistence type="predicted"/>
<protein>
    <submittedName>
        <fullName evidence="1">Phage tail assembly protein</fullName>
    </submittedName>
</protein>
<dbReference type="RefSeq" id="WP_121739315.1">
    <property type="nucleotide sequence ID" value="NZ_CP032153.1"/>
</dbReference>
<organism evidence="1 2">
    <name type="scientific">Alcaligenes aquatilis</name>
    <dbReference type="NCBI Taxonomy" id="323284"/>
    <lineage>
        <taxon>Bacteria</taxon>
        <taxon>Pseudomonadati</taxon>
        <taxon>Pseudomonadota</taxon>
        <taxon>Betaproteobacteria</taxon>
        <taxon>Burkholderiales</taxon>
        <taxon>Alcaligenaceae</taxon>
        <taxon>Alcaligenes</taxon>
    </lineage>
</organism>
<dbReference type="EMBL" id="CP032153">
    <property type="protein sequence ID" value="AYN21589.1"/>
    <property type="molecule type" value="Genomic_DNA"/>
</dbReference>
<dbReference type="OrthoDB" id="8689846at2"/>
<accession>A0A3G2HX77</accession>